<keyword evidence="1" id="KW-1133">Transmembrane helix</keyword>
<feature type="transmembrane region" description="Helical" evidence="1">
    <location>
        <begin position="337"/>
        <end position="358"/>
    </location>
</feature>
<evidence type="ECO:0000256" key="1">
    <source>
        <dbReference type="SAM" id="Phobius"/>
    </source>
</evidence>
<evidence type="ECO:0000313" key="4">
    <source>
        <dbReference type="Proteomes" id="UP001320876"/>
    </source>
</evidence>
<name>A0ABT3GEN3_9BACT</name>
<dbReference type="EMBL" id="JAPDDT010000002">
    <property type="protein sequence ID" value="MCW1922064.1"/>
    <property type="molecule type" value="Genomic_DNA"/>
</dbReference>
<dbReference type="Pfam" id="PF13795">
    <property type="entry name" value="HupE_UreJ_2"/>
    <property type="match status" value="1"/>
</dbReference>
<reference evidence="3 4" key="1">
    <citation type="submission" date="2022-10" db="EMBL/GenBank/DDBJ databases">
        <title>Luteolibacter arcticus strain CCTCC AB 2014275, whole genome shotgun sequencing project.</title>
        <authorList>
            <person name="Zhao G."/>
            <person name="Shen L."/>
        </authorList>
    </citation>
    <scope>NUCLEOTIDE SEQUENCE [LARGE SCALE GENOMIC DNA]</scope>
    <source>
        <strain evidence="3 4">CCTCC AB 2014275</strain>
    </source>
</reference>
<keyword evidence="1" id="KW-0812">Transmembrane</keyword>
<evidence type="ECO:0000256" key="2">
    <source>
        <dbReference type="SAM" id="SignalP"/>
    </source>
</evidence>
<feature type="transmembrane region" description="Helical" evidence="1">
    <location>
        <begin position="303"/>
        <end position="330"/>
    </location>
</feature>
<feature type="chain" id="PRO_5045131693" evidence="2">
    <location>
        <begin position="31"/>
        <end position="363"/>
    </location>
</feature>
<feature type="signal peptide" evidence="2">
    <location>
        <begin position="1"/>
        <end position="30"/>
    </location>
</feature>
<evidence type="ECO:0000313" key="3">
    <source>
        <dbReference type="EMBL" id="MCW1922064.1"/>
    </source>
</evidence>
<dbReference type="InterPro" id="IPR032809">
    <property type="entry name" value="Put_HupE_UreJ"/>
</dbReference>
<keyword evidence="1" id="KW-0472">Membrane</keyword>
<feature type="transmembrane region" description="Helical" evidence="1">
    <location>
        <begin position="246"/>
        <end position="266"/>
    </location>
</feature>
<sequence length="363" mass="39746">MSASCWFGRGLRHLGAVLFLLISFARPALAHDEPTSFVDLKVSGQGVDASLVASVTDLAHYMPDTEPAMLLAVPLTEARRLALAELVTSRFKLGADGAPVTLRLVDMVPFADKRDLRLEFHADWTAPPKALRIESNLFPYDTRHRTYLNVYTTDKLVYQHAFENGSPPLELQVGATQGLGEVIREFVYEGIHHIFIGPDHILFVIGLLLLGGSLKHLLKIVTAFTIAHSITLCLATFRVLTPPATVIEPVIALSIVFVGAQALMGMQHRDPRLIFAFCFGLIHGFGFANVLQEMMLPPSQLGWSLFSFNAGVEIGQACIILAVAPLLSVIRKRDPKVARSVVSAAALLVTTAGAFWFFQRILP</sequence>
<accession>A0ABT3GEN3</accession>
<comment type="caution">
    <text evidence="3">The sequence shown here is derived from an EMBL/GenBank/DDBJ whole genome shotgun (WGS) entry which is preliminary data.</text>
</comment>
<organism evidence="3 4">
    <name type="scientific">Luteolibacter arcticus</name>
    <dbReference type="NCBI Taxonomy" id="1581411"/>
    <lineage>
        <taxon>Bacteria</taxon>
        <taxon>Pseudomonadati</taxon>
        <taxon>Verrucomicrobiota</taxon>
        <taxon>Verrucomicrobiia</taxon>
        <taxon>Verrucomicrobiales</taxon>
        <taxon>Verrucomicrobiaceae</taxon>
        <taxon>Luteolibacter</taxon>
    </lineage>
</organism>
<proteinExistence type="predicted"/>
<keyword evidence="4" id="KW-1185">Reference proteome</keyword>
<gene>
    <name evidence="3" type="ORF">OKA05_05835</name>
</gene>
<keyword evidence="2" id="KW-0732">Signal</keyword>
<protein>
    <submittedName>
        <fullName evidence="3">HupE/UreJ family protein</fullName>
    </submittedName>
</protein>
<feature type="transmembrane region" description="Helical" evidence="1">
    <location>
        <begin position="217"/>
        <end position="240"/>
    </location>
</feature>
<dbReference type="Proteomes" id="UP001320876">
    <property type="component" value="Unassembled WGS sequence"/>
</dbReference>
<feature type="transmembrane region" description="Helical" evidence="1">
    <location>
        <begin position="273"/>
        <end position="291"/>
    </location>
</feature>
<feature type="transmembrane region" description="Helical" evidence="1">
    <location>
        <begin position="191"/>
        <end position="210"/>
    </location>
</feature>
<dbReference type="RefSeq" id="WP_264486174.1">
    <property type="nucleotide sequence ID" value="NZ_JAPDDT010000002.1"/>
</dbReference>